<keyword evidence="1" id="KW-0812">Transmembrane</keyword>
<evidence type="ECO:0000256" key="1">
    <source>
        <dbReference type="SAM" id="Phobius"/>
    </source>
</evidence>
<keyword evidence="4" id="KW-1185">Reference proteome</keyword>
<dbReference type="Proteomes" id="UP000199063">
    <property type="component" value="Unassembled WGS sequence"/>
</dbReference>
<dbReference type="AlphaFoldDB" id="A0A1G9TS91"/>
<protein>
    <recommendedName>
        <fullName evidence="2">DUF7144 domain-containing protein</fullName>
    </recommendedName>
</protein>
<dbReference type="STRING" id="1196353.SAMN05444921_10969"/>
<keyword evidence="1" id="KW-0472">Membrane</keyword>
<sequence>MTQPTTGHSKSYFAWAGGLTMFAGVVLIIAGFLDFFRGIMGIANDDVFVATPGYVFRFDLTAWGWLHLIFGIVAVAAGFALFKGALWSRILGIALAGVLLVVNFLSLPYYPLWSLVAIALYIAIIWALCVGRSPEEKI</sequence>
<feature type="domain" description="DUF7144" evidence="2">
    <location>
        <begin position="20"/>
        <end position="132"/>
    </location>
</feature>
<accession>A0A1G9TS91</accession>
<feature type="transmembrane region" description="Helical" evidence="1">
    <location>
        <begin position="62"/>
        <end position="82"/>
    </location>
</feature>
<keyword evidence="1" id="KW-1133">Transmembrane helix</keyword>
<dbReference type="EMBL" id="FNHI01000009">
    <property type="protein sequence ID" value="SDM50428.1"/>
    <property type="molecule type" value="Genomic_DNA"/>
</dbReference>
<dbReference type="InterPro" id="IPR055568">
    <property type="entry name" value="DUF7144"/>
</dbReference>
<gene>
    <name evidence="3" type="ORF">SAMN05444921_10969</name>
</gene>
<reference evidence="4" key="1">
    <citation type="submission" date="2016-10" db="EMBL/GenBank/DDBJ databases">
        <authorList>
            <person name="Varghese N."/>
            <person name="Submissions S."/>
        </authorList>
    </citation>
    <scope>NUCLEOTIDE SEQUENCE [LARGE SCALE GENOMIC DNA]</scope>
    <source>
        <strain evidence="4">CGMCC 4.7042</strain>
    </source>
</reference>
<feature type="transmembrane region" description="Helical" evidence="1">
    <location>
        <begin position="89"/>
        <end position="106"/>
    </location>
</feature>
<feature type="transmembrane region" description="Helical" evidence="1">
    <location>
        <begin position="12"/>
        <end position="33"/>
    </location>
</feature>
<organism evidence="3 4">
    <name type="scientific">Streptomyces wuyuanensis</name>
    <dbReference type="NCBI Taxonomy" id="1196353"/>
    <lineage>
        <taxon>Bacteria</taxon>
        <taxon>Bacillati</taxon>
        <taxon>Actinomycetota</taxon>
        <taxon>Actinomycetes</taxon>
        <taxon>Kitasatosporales</taxon>
        <taxon>Streptomycetaceae</taxon>
        <taxon>Streptomyces</taxon>
    </lineage>
</organism>
<evidence type="ECO:0000313" key="3">
    <source>
        <dbReference type="EMBL" id="SDM50428.1"/>
    </source>
</evidence>
<dbReference type="Pfam" id="PF23636">
    <property type="entry name" value="DUF7144"/>
    <property type="match status" value="1"/>
</dbReference>
<evidence type="ECO:0000259" key="2">
    <source>
        <dbReference type="Pfam" id="PF23636"/>
    </source>
</evidence>
<proteinExistence type="predicted"/>
<dbReference type="OrthoDB" id="4482242at2"/>
<feature type="transmembrane region" description="Helical" evidence="1">
    <location>
        <begin position="112"/>
        <end position="131"/>
    </location>
</feature>
<name>A0A1G9TS91_9ACTN</name>
<dbReference type="RefSeq" id="WP_093654915.1">
    <property type="nucleotide sequence ID" value="NZ_FNHI01000009.1"/>
</dbReference>
<evidence type="ECO:0000313" key="4">
    <source>
        <dbReference type="Proteomes" id="UP000199063"/>
    </source>
</evidence>
<dbReference type="GeneID" id="40830309"/>